<evidence type="ECO:0000313" key="1">
    <source>
        <dbReference type="EMBL" id="GAI47291.1"/>
    </source>
</evidence>
<comment type="caution">
    <text evidence="1">The sequence shown here is derived from an EMBL/GenBank/DDBJ whole genome shotgun (WGS) entry which is preliminary data.</text>
</comment>
<proteinExistence type="predicted"/>
<dbReference type="AlphaFoldDB" id="X1PXK9"/>
<protein>
    <submittedName>
        <fullName evidence="1">Uncharacterized protein</fullName>
    </submittedName>
</protein>
<dbReference type="SUPFAM" id="SSF53756">
    <property type="entry name" value="UDP-Glycosyltransferase/glycogen phosphorylase"/>
    <property type="match status" value="1"/>
</dbReference>
<reference evidence="1" key="1">
    <citation type="journal article" date="2014" name="Front. Microbiol.">
        <title>High frequency of phylogenetically diverse reductive dehalogenase-homologous genes in deep subseafloor sedimentary metagenomes.</title>
        <authorList>
            <person name="Kawai M."/>
            <person name="Futagami T."/>
            <person name="Toyoda A."/>
            <person name="Takaki Y."/>
            <person name="Nishi S."/>
            <person name="Hori S."/>
            <person name="Arai W."/>
            <person name="Tsubouchi T."/>
            <person name="Morono Y."/>
            <person name="Uchiyama I."/>
            <person name="Ito T."/>
            <person name="Fujiyama A."/>
            <person name="Inagaki F."/>
            <person name="Takami H."/>
        </authorList>
    </citation>
    <scope>NUCLEOTIDE SEQUENCE</scope>
    <source>
        <strain evidence="1">Expedition CK06-06</strain>
    </source>
</reference>
<gene>
    <name evidence="1" type="ORF">S06H3_63692</name>
</gene>
<dbReference type="EMBL" id="BARV01042320">
    <property type="protein sequence ID" value="GAI47291.1"/>
    <property type="molecule type" value="Genomic_DNA"/>
</dbReference>
<organism evidence="1">
    <name type="scientific">marine sediment metagenome</name>
    <dbReference type="NCBI Taxonomy" id="412755"/>
    <lineage>
        <taxon>unclassified sequences</taxon>
        <taxon>metagenomes</taxon>
        <taxon>ecological metagenomes</taxon>
    </lineage>
</organism>
<accession>X1PXK9</accession>
<dbReference type="Gene3D" id="3.40.50.2000">
    <property type="entry name" value="Glycogen Phosphorylase B"/>
    <property type="match status" value="1"/>
</dbReference>
<name>X1PXK9_9ZZZZ</name>
<feature type="non-terminal residue" evidence="1">
    <location>
        <position position="128"/>
    </location>
</feature>
<sequence length="128" mass="14494">MSFKSPLDIFVIEKIASGYFCLSFSFRGHGLKIPISIISAGVDVDFFKRGNAKRFREKYGIDGEFVLNTARLSPEKRPEFALRACRELGLKIVLTSKGPLKEKLRQKYPEAIFSITNISRGDLKDIYA</sequence>